<comment type="caution">
    <text evidence="3">The sequence shown here is derived from an EMBL/GenBank/DDBJ whole genome shotgun (WGS) entry which is preliminary data.</text>
</comment>
<accession>A0A3M0GBK7</accession>
<dbReference type="EMBL" id="REFW01000001">
    <property type="protein sequence ID" value="RMB61777.1"/>
    <property type="molecule type" value="Genomic_DNA"/>
</dbReference>
<dbReference type="Gene3D" id="3.40.190.10">
    <property type="entry name" value="Periplasmic binding protein-like II"/>
    <property type="match status" value="1"/>
</dbReference>
<dbReference type="InterPro" id="IPR039424">
    <property type="entry name" value="SBP_5"/>
</dbReference>
<dbReference type="InterPro" id="IPR000914">
    <property type="entry name" value="SBP_5_dom"/>
</dbReference>
<dbReference type="Gene3D" id="3.10.105.10">
    <property type="entry name" value="Dipeptide-binding Protein, Domain 3"/>
    <property type="match status" value="1"/>
</dbReference>
<dbReference type="GO" id="GO:0043190">
    <property type="term" value="C:ATP-binding cassette (ABC) transporter complex"/>
    <property type="evidence" value="ECO:0007669"/>
    <property type="project" value="InterPro"/>
</dbReference>
<evidence type="ECO:0000256" key="1">
    <source>
        <dbReference type="SAM" id="SignalP"/>
    </source>
</evidence>
<evidence type="ECO:0000259" key="2">
    <source>
        <dbReference type="Pfam" id="PF00496"/>
    </source>
</evidence>
<organism evidence="3 4">
    <name type="scientific">Tessaracoccus antarcticus</name>
    <dbReference type="NCBI Taxonomy" id="2479848"/>
    <lineage>
        <taxon>Bacteria</taxon>
        <taxon>Bacillati</taxon>
        <taxon>Actinomycetota</taxon>
        <taxon>Actinomycetes</taxon>
        <taxon>Propionibacteriales</taxon>
        <taxon>Propionibacteriaceae</taxon>
        <taxon>Tessaracoccus</taxon>
    </lineage>
</organism>
<sequence>MMALRTRLARFCAAAAAGALLLTGCGSGSQDPTAGSTNVAGSLDGKQLLTIPREDMGTFERNFNPFSNPDFPMTQQAIFESMLIFNPADGSTTPWLATDWEVAPDSKGVTYNLRDDVKWSDGKPLIADDVVVSFKLQREIRGGFDYIDTVTAVDPHTVKFDFNKPFSPALLDIGQQVIAPAHVWSTVEDPTAFANEDPVGTGPYTTVTNFQSQSFDLGRNPNYWQPDKQKIEGIRMRAFAGNDGANLAAANGDVDWAPQFIPNIEKSFVDKDPEHRFYWFPPTGSMINWQFNTAKAPFDDANVRKALSMAVDREQVTKIGMQGYTIPADCTGLSGAYDSWRDQSVVDACTWTKRDMEAAGKLLDGAGIKLGADGKRVLADGSPFEFDYSVGSTSSDWVSVGNVIAQNLAELGVTVNVAARDWGDVSAGYENGTFDSGIVWSAGAPTPYQFYSGMMSAQTVKPVGEQTFDNYHRFGDKRADALLEEFTAASDESEQKQIMNKLQALFSEDAPVAPLFPGPEWGAANTQRFTGWPNEDNPYATLSVRARTTVLVLTALAPVAG</sequence>
<dbReference type="CDD" id="cd08509">
    <property type="entry name" value="PBP2_TmCBP_oligosaccharides_like"/>
    <property type="match status" value="1"/>
</dbReference>
<dbReference type="Pfam" id="PF00496">
    <property type="entry name" value="SBP_bac_5"/>
    <property type="match status" value="1"/>
</dbReference>
<keyword evidence="4" id="KW-1185">Reference proteome</keyword>
<dbReference type="OrthoDB" id="9764591at2"/>
<reference evidence="3 4" key="1">
    <citation type="submission" date="2018-10" db="EMBL/GenBank/DDBJ databases">
        <title>Tessaracoccus antarcticuss sp. nov., isolated from sediment.</title>
        <authorList>
            <person name="Zhou L.Y."/>
            <person name="Du Z.J."/>
        </authorList>
    </citation>
    <scope>NUCLEOTIDE SEQUENCE [LARGE SCALE GENOMIC DNA]</scope>
    <source>
        <strain evidence="3 4">JDX10</strain>
    </source>
</reference>
<dbReference type="GO" id="GO:1904680">
    <property type="term" value="F:peptide transmembrane transporter activity"/>
    <property type="evidence" value="ECO:0007669"/>
    <property type="project" value="TreeGrafter"/>
</dbReference>
<evidence type="ECO:0000313" key="3">
    <source>
        <dbReference type="EMBL" id="RMB61777.1"/>
    </source>
</evidence>
<dbReference type="Proteomes" id="UP000275256">
    <property type="component" value="Unassembled WGS sequence"/>
</dbReference>
<dbReference type="RefSeq" id="WP_121900324.1">
    <property type="nucleotide sequence ID" value="NZ_REFW01000001.1"/>
</dbReference>
<dbReference type="GO" id="GO:0042597">
    <property type="term" value="C:periplasmic space"/>
    <property type="evidence" value="ECO:0007669"/>
    <property type="project" value="UniProtKB-ARBA"/>
</dbReference>
<dbReference type="PANTHER" id="PTHR30290">
    <property type="entry name" value="PERIPLASMIC BINDING COMPONENT OF ABC TRANSPORTER"/>
    <property type="match status" value="1"/>
</dbReference>
<gene>
    <name evidence="3" type="ORF">EAX62_03925</name>
</gene>
<dbReference type="Gene3D" id="3.90.76.10">
    <property type="entry name" value="Dipeptide-binding Protein, Domain 1"/>
    <property type="match status" value="1"/>
</dbReference>
<feature type="domain" description="Solute-binding protein family 5" evidence="2">
    <location>
        <begin position="93"/>
        <end position="457"/>
    </location>
</feature>
<dbReference type="SUPFAM" id="SSF53850">
    <property type="entry name" value="Periplasmic binding protein-like II"/>
    <property type="match status" value="1"/>
</dbReference>
<proteinExistence type="predicted"/>
<keyword evidence="1" id="KW-0732">Signal</keyword>
<protein>
    <submittedName>
        <fullName evidence="3">ABC transporter substrate-binding protein</fullName>
    </submittedName>
</protein>
<dbReference type="InterPro" id="IPR030678">
    <property type="entry name" value="Peptide/Ni-bd"/>
</dbReference>
<dbReference type="PANTHER" id="PTHR30290:SF82">
    <property type="entry name" value="ABC-TYPE DIPEPTIDE_OLIGOPEPTIDE TRANSPORT SYSTEM, PERIPLASMIC COMPONENT"/>
    <property type="match status" value="1"/>
</dbReference>
<name>A0A3M0GBK7_9ACTN</name>
<dbReference type="PIRSF" id="PIRSF002741">
    <property type="entry name" value="MppA"/>
    <property type="match status" value="1"/>
</dbReference>
<dbReference type="PROSITE" id="PS51257">
    <property type="entry name" value="PROKAR_LIPOPROTEIN"/>
    <property type="match status" value="1"/>
</dbReference>
<dbReference type="GO" id="GO:0015833">
    <property type="term" value="P:peptide transport"/>
    <property type="evidence" value="ECO:0007669"/>
    <property type="project" value="TreeGrafter"/>
</dbReference>
<feature type="signal peptide" evidence="1">
    <location>
        <begin position="1"/>
        <end position="29"/>
    </location>
</feature>
<feature type="chain" id="PRO_5018136957" evidence="1">
    <location>
        <begin position="30"/>
        <end position="561"/>
    </location>
</feature>
<dbReference type="AlphaFoldDB" id="A0A3M0GBK7"/>
<evidence type="ECO:0000313" key="4">
    <source>
        <dbReference type="Proteomes" id="UP000275256"/>
    </source>
</evidence>